<evidence type="ECO:0000313" key="1">
    <source>
        <dbReference type="EMBL" id="AFK72761.1"/>
    </source>
</evidence>
<dbReference type="HOGENOM" id="CLU_2668314_0_0_6"/>
<proteinExistence type="predicted"/>
<evidence type="ECO:0000313" key="2">
    <source>
        <dbReference type="Proteomes" id="UP000005268"/>
    </source>
</evidence>
<protein>
    <submittedName>
        <fullName evidence="1">Uncharacterized protein</fullName>
    </submittedName>
</protein>
<dbReference type="Proteomes" id="UP000005268">
    <property type="component" value="Chromosome"/>
</dbReference>
<reference evidence="1 2" key="1">
    <citation type="journal article" date="2012" name="J. Bacteriol.">
        <title>Complete Genome Sequence of the Naphthalene-Degrading Pseudomonas putida Strain ND6.</title>
        <authorList>
            <person name="Li S."/>
            <person name="Zhao H."/>
            <person name="Li Y."/>
            <person name="Niu S."/>
            <person name="Cai B."/>
        </authorList>
    </citation>
    <scope>NUCLEOTIDE SEQUENCE [LARGE SCALE GENOMIC DNA]</scope>
    <source>
        <strain evidence="1 2">ND6</strain>
    </source>
</reference>
<dbReference type="EMBL" id="CP003588">
    <property type="protein sequence ID" value="AFK72761.1"/>
    <property type="molecule type" value="Genomic_DNA"/>
</dbReference>
<dbReference type="KEGG" id="ppi:YSA_11053"/>
<organism evidence="1 2">
    <name type="scientific">Pseudomonas putida ND6</name>
    <dbReference type="NCBI Taxonomy" id="231023"/>
    <lineage>
        <taxon>Bacteria</taxon>
        <taxon>Pseudomonadati</taxon>
        <taxon>Pseudomonadota</taxon>
        <taxon>Gammaproteobacteria</taxon>
        <taxon>Pseudomonadales</taxon>
        <taxon>Pseudomonadaceae</taxon>
        <taxon>Pseudomonas</taxon>
    </lineage>
</organism>
<gene>
    <name evidence="1" type="ORF">YSA_11053</name>
</gene>
<accession>I3V4U0</accession>
<dbReference type="AlphaFoldDB" id="I3V4U0"/>
<sequence>MILGAARLSGRALIGVVHRYALEPDGSANALLVGHSFGGRTGEGGSSALMIYNVYPDYQRKQRDKRSTFKPVQRL</sequence>
<name>I3V4U0_PSEPU</name>